<evidence type="ECO:0000256" key="3">
    <source>
        <dbReference type="ARBA" id="ARBA00011918"/>
    </source>
</evidence>
<evidence type="ECO:0000256" key="5">
    <source>
        <dbReference type="ARBA" id="ARBA00022679"/>
    </source>
</evidence>
<dbReference type="EMBL" id="BSDR01000001">
    <property type="protein sequence ID" value="GLI34052.1"/>
    <property type="molecule type" value="Genomic_DNA"/>
</dbReference>
<dbReference type="InterPro" id="IPR001497">
    <property type="entry name" value="MethylDNA_cys_MeTrfase_AS"/>
</dbReference>
<dbReference type="CDD" id="cd06445">
    <property type="entry name" value="ATase"/>
    <property type="match status" value="1"/>
</dbReference>
<dbReference type="GO" id="GO:0006281">
    <property type="term" value="P:DNA repair"/>
    <property type="evidence" value="ECO:0007669"/>
    <property type="project" value="UniProtKB-KW"/>
</dbReference>
<dbReference type="InterPro" id="IPR014048">
    <property type="entry name" value="MethylDNA_cys_MeTrfase_DNA-bd"/>
</dbReference>
<dbReference type="SUPFAM" id="SSF46767">
    <property type="entry name" value="Methylated DNA-protein cysteine methyltransferase, C-terminal domain"/>
    <property type="match status" value="1"/>
</dbReference>
<comment type="catalytic activity">
    <reaction evidence="8">
        <text>a 6-O-methyl-2'-deoxyguanosine in DNA + L-cysteinyl-[protein] = S-methyl-L-cysteinyl-[protein] + a 2'-deoxyguanosine in DNA</text>
        <dbReference type="Rhea" id="RHEA:24000"/>
        <dbReference type="Rhea" id="RHEA-COMP:10131"/>
        <dbReference type="Rhea" id="RHEA-COMP:10132"/>
        <dbReference type="Rhea" id="RHEA-COMP:11367"/>
        <dbReference type="Rhea" id="RHEA-COMP:11368"/>
        <dbReference type="ChEBI" id="CHEBI:29950"/>
        <dbReference type="ChEBI" id="CHEBI:82612"/>
        <dbReference type="ChEBI" id="CHEBI:85445"/>
        <dbReference type="ChEBI" id="CHEBI:85448"/>
        <dbReference type="EC" id="2.1.1.63"/>
    </reaction>
</comment>
<organism evidence="10 11">
    <name type="scientific">Desulforhabdus amnigena</name>
    <dbReference type="NCBI Taxonomy" id="40218"/>
    <lineage>
        <taxon>Bacteria</taxon>
        <taxon>Pseudomonadati</taxon>
        <taxon>Thermodesulfobacteriota</taxon>
        <taxon>Syntrophobacteria</taxon>
        <taxon>Syntrophobacterales</taxon>
        <taxon>Syntrophobacteraceae</taxon>
        <taxon>Desulforhabdus</taxon>
    </lineage>
</organism>
<proteinExistence type="inferred from homology"/>
<feature type="domain" description="Methylated-DNA-[protein]-cysteine S-methyltransferase DNA binding" evidence="9">
    <location>
        <begin position="48"/>
        <end position="127"/>
    </location>
</feature>
<reference evidence="10" key="1">
    <citation type="submission" date="2022-12" db="EMBL/GenBank/DDBJ databases">
        <title>Reference genome sequencing for broad-spectrum identification of bacterial and archaeal isolates by mass spectrometry.</title>
        <authorList>
            <person name="Sekiguchi Y."/>
            <person name="Tourlousse D.M."/>
        </authorList>
    </citation>
    <scope>NUCLEOTIDE SEQUENCE</scope>
    <source>
        <strain evidence="10">ASRB1</strain>
    </source>
</reference>
<evidence type="ECO:0000256" key="6">
    <source>
        <dbReference type="ARBA" id="ARBA00022763"/>
    </source>
</evidence>
<evidence type="ECO:0000256" key="8">
    <source>
        <dbReference type="ARBA" id="ARBA00049348"/>
    </source>
</evidence>
<dbReference type="GO" id="GO:0003908">
    <property type="term" value="F:methylated-DNA-[protein]-cysteine S-methyltransferase activity"/>
    <property type="evidence" value="ECO:0007669"/>
    <property type="project" value="UniProtKB-EC"/>
</dbReference>
<evidence type="ECO:0000259" key="9">
    <source>
        <dbReference type="Pfam" id="PF01035"/>
    </source>
</evidence>
<evidence type="ECO:0000313" key="11">
    <source>
        <dbReference type="Proteomes" id="UP001144372"/>
    </source>
</evidence>
<evidence type="ECO:0000256" key="4">
    <source>
        <dbReference type="ARBA" id="ARBA00022603"/>
    </source>
</evidence>
<evidence type="ECO:0000313" key="10">
    <source>
        <dbReference type="EMBL" id="GLI34052.1"/>
    </source>
</evidence>
<keyword evidence="7" id="KW-0234">DNA repair</keyword>
<sequence>MGREYPGCKIKPDAPPPLLSETKKAVLEYLTHGTPLPPLPLDVSKGTPFRRKVWKALCDIPHGETRSYLDISKAIGQPRASRAVGQACGSNPVAILIPCHRVLAVGGKLGGYTGGLDIKEALLKLERGAGLGRSGNR</sequence>
<keyword evidence="5" id="KW-0808">Transferase</keyword>
<protein>
    <recommendedName>
        <fullName evidence="3">methylated-DNA--[protein]-cysteine S-methyltransferase</fullName>
        <ecNumber evidence="3">2.1.1.63</ecNumber>
    </recommendedName>
</protein>
<dbReference type="FunFam" id="1.10.10.10:FF:000214">
    <property type="entry name" value="Methylated-DNA--protein-cysteine methyltransferase"/>
    <property type="match status" value="1"/>
</dbReference>
<accession>A0A9W6FRZ5</accession>
<comment type="caution">
    <text evidence="10">The sequence shown here is derived from an EMBL/GenBank/DDBJ whole genome shotgun (WGS) entry which is preliminary data.</text>
</comment>
<gene>
    <name evidence="10" type="ORF">DAMNIGENAA_14850</name>
</gene>
<comment type="catalytic activity">
    <reaction evidence="1">
        <text>a 4-O-methyl-thymidine in DNA + L-cysteinyl-[protein] = a thymidine in DNA + S-methyl-L-cysteinyl-[protein]</text>
        <dbReference type="Rhea" id="RHEA:53428"/>
        <dbReference type="Rhea" id="RHEA-COMP:10131"/>
        <dbReference type="Rhea" id="RHEA-COMP:10132"/>
        <dbReference type="Rhea" id="RHEA-COMP:13555"/>
        <dbReference type="Rhea" id="RHEA-COMP:13556"/>
        <dbReference type="ChEBI" id="CHEBI:29950"/>
        <dbReference type="ChEBI" id="CHEBI:82612"/>
        <dbReference type="ChEBI" id="CHEBI:137386"/>
        <dbReference type="ChEBI" id="CHEBI:137387"/>
        <dbReference type="EC" id="2.1.1.63"/>
    </reaction>
</comment>
<comment type="similarity">
    <text evidence="2">Belongs to the MGMT family.</text>
</comment>
<evidence type="ECO:0000256" key="7">
    <source>
        <dbReference type="ARBA" id="ARBA00023204"/>
    </source>
</evidence>
<dbReference type="EC" id="2.1.1.63" evidence="3"/>
<dbReference type="PANTHER" id="PTHR10815:SF5">
    <property type="entry name" value="METHYLATED-DNA--PROTEIN-CYSTEINE METHYLTRANSFERASE"/>
    <property type="match status" value="1"/>
</dbReference>
<dbReference type="InterPro" id="IPR036388">
    <property type="entry name" value="WH-like_DNA-bd_sf"/>
</dbReference>
<dbReference type="PROSITE" id="PS00374">
    <property type="entry name" value="MGMT"/>
    <property type="match status" value="1"/>
</dbReference>
<evidence type="ECO:0000256" key="2">
    <source>
        <dbReference type="ARBA" id="ARBA00008711"/>
    </source>
</evidence>
<dbReference type="PANTHER" id="PTHR10815">
    <property type="entry name" value="METHYLATED-DNA--PROTEIN-CYSTEINE METHYLTRANSFERASE"/>
    <property type="match status" value="1"/>
</dbReference>
<dbReference type="Pfam" id="PF01035">
    <property type="entry name" value="DNA_binding_1"/>
    <property type="match status" value="1"/>
</dbReference>
<keyword evidence="4" id="KW-0489">Methyltransferase</keyword>
<dbReference type="InterPro" id="IPR036217">
    <property type="entry name" value="MethylDNA_cys_MeTrfase_DNAb"/>
</dbReference>
<dbReference type="AlphaFoldDB" id="A0A9W6FRZ5"/>
<evidence type="ECO:0000256" key="1">
    <source>
        <dbReference type="ARBA" id="ARBA00001286"/>
    </source>
</evidence>
<dbReference type="Proteomes" id="UP001144372">
    <property type="component" value="Unassembled WGS sequence"/>
</dbReference>
<dbReference type="NCBIfam" id="TIGR00589">
    <property type="entry name" value="ogt"/>
    <property type="match status" value="1"/>
</dbReference>
<keyword evidence="11" id="KW-1185">Reference proteome</keyword>
<name>A0A9W6FRZ5_9BACT</name>
<keyword evidence="6" id="KW-0227">DNA damage</keyword>
<dbReference type="Gene3D" id="1.10.10.10">
    <property type="entry name" value="Winged helix-like DNA-binding domain superfamily/Winged helix DNA-binding domain"/>
    <property type="match status" value="1"/>
</dbReference>
<dbReference type="GO" id="GO:0032259">
    <property type="term" value="P:methylation"/>
    <property type="evidence" value="ECO:0007669"/>
    <property type="project" value="UniProtKB-KW"/>
</dbReference>